<dbReference type="PANTHER" id="PTHR43861">
    <property type="entry name" value="TRANS-ACONITATE 2-METHYLTRANSFERASE-RELATED"/>
    <property type="match status" value="1"/>
</dbReference>
<dbReference type="PANTHER" id="PTHR43861:SF1">
    <property type="entry name" value="TRANS-ACONITATE 2-METHYLTRANSFERASE"/>
    <property type="match status" value="1"/>
</dbReference>
<dbReference type="Gene3D" id="1.20.120.450">
    <property type="entry name" value="dinb family like domain"/>
    <property type="match status" value="1"/>
</dbReference>
<sequence>MAGVPIEPDTKDWTWVLRERCPDCGFEAGSVTPADLPRLIRDTVPGWEAALASVDARVRPADNVWSPLEYACHVRDVHVLFDERLRLMLTDDDPVFANWDQDETAVADDYASQEPAEVLPALVAAAEAVAATYAGISGDQWDRPGRRSEGSVFTPASLGRYHLHDVVHHLHDVGFDPRSMTVSAYDGNVADYREGTRLMPDPARVAIERFAAVLGAGARVLEIGSGPGHDALVLEAAGLRVRRTDVTPGFVRMLRGDGHRADVLDPLTDDLTDPDDPAPYDGVWASACLLHVARPDLPTVLSRLAAATRPGGLFQLSLKEGDGESWSTHGNVAAPRFFTFWREGPLREALAAAGWRVLTLSHEDDQRDQPWLDVVAERDEGVVEEPA</sequence>
<keyword evidence="3" id="KW-1185">Reference proteome</keyword>
<dbReference type="InterPro" id="IPR024775">
    <property type="entry name" value="DinB-like"/>
</dbReference>
<keyword evidence="2" id="KW-0489">Methyltransferase</keyword>
<dbReference type="AlphaFoldDB" id="A0A4Q4Z006"/>
<proteinExistence type="predicted"/>
<accession>A0A4Q4Z006</accession>
<dbReference type="Pfam" id="PF12867">
    <property type="entry name" value="DinB_2"/>
    <property type="match status" value="1"/>
</dbReference>
<dbReference type="OrthoDB" id="3376896at2"/>
<dbReference type="Proteomes" id="UP000295198">
    <property type="component" value="Unassembled WGS sequence"/>
</dbReference>
<dbReference type="InterPro" id="IPR029063">
    <property type="entry name" value="SAM-dependent_MTases_sf"/>
</dbReference>
<dbReference type="CDD" id="cd02440">
    <property type="entry name" value="AdoMet_MTases"/>
    <property type="match status" value="1"/>
</dbReference>
<reference evidence="2 3" key="1">
    <citation type="submission" date="2019-01" db="EMBL/GenBank/DDBJ databases">
        <title>Nocardioides guangzhouensis sp. nov., an actinobacterium isolated from soil.</title>
        <authorList>
            <person name="Fu Y."/>
            <person name="Cai Y."/>
            <person name="Lin Z."/>
            <person name="Chen P."/>
        </authorList>
    </citation>
    <scope>NUCLEOTIDE SEQUENCE [LARGE SCALE GENOMIC DNA]</scope>
    <source>
        <strain evidence="2 3">130</strain>
    </source>
</reference>
<evidence type="ECO:0000313" key="2">
    <source>
        <dbReference type="EMBL" id="RYP80792.1"/>
    </source>
</evidence>
<dbReference type="InterPro" id="IPR034660">
    <property type="entry name" value="DinB/YfiT-like"/>
</dbReference>
<organism evidence="2 3">
    <name type="scientific">Nocardioides guangzhouensis</name>
    <dbReference type="NCBI Taxonomy" id="2497878"/>
    <lineage>
        <taxon>Bacteria</taxon>
        <taxon>Bacillati</taxon>
        <taxon>Actinomycetota</taxon>
        <taxon>Actinomycetes</taxon>
        <taxon>Propionibacteriales</taxon>
        <taxon>Nocardioidaceae</taxon>
        <taxon>Nocardioides</taxon>
    </lineage>
</organism>
<gene>
    <name evidence="2" type="ORF">EKO23_24365</name>
</gene>
<dbReference type="SUPFAM" id="SSF53335">
    <property type="entry name" value="S-adenosyl-L-methionine-dependent methyltransferases"/>
    <property type="match status" value="1"/>
</dbReference>
<dbReference type="Gene3D" id="3.40.50.150">
    <property type="entry name" value="Vaccinia Virus protein VP39"/>
    <property type="match status" value="1"/>
</dbReference>
<protein>
    <submittedName>
        <fullName evidence="2">Class I SAM-dependent methyltransferase</fullName>
    </submittedName>
</protein>
<evidence type="ECO:0000259" key="1">
    <source>
        <dbReference type="Pfam" id="PF12867"/>
    </source>
</evidence>
<dbReference type="GO" id="GO:0032259">
    <property type="term" value="P:methylation"/>
    <property type="evidence" value="ECO:0007669"/>
    <property type="project" value="UniProtKB-KW"/>
</dbReference>
<dbReference type="GO" id="GO:0008168">
    <property type="term" value="F:methyltransferase activity"/>
    <property type="evidence" value="ECO:0007669"/>
    <property type="project" value="UniProtKB-KW"/>
</dbReference>
<comment type="caution">
    <text evidence="2">The sequence shown here is derived from an EMBL/GenBank/DDBJ whole genome shotgun (WGS) entry which is preliminary data.</text>
</comment>
<dbReference type="Pfam" id="PF13489">
    <property type="entry name" value="Methyltransf_23"/>
    <property type="match status" value="1"/>
</dbReference>
<keyword evidence="2" id="KW-0808">Transferase</keyword>
<evidence type="ECO:0000313" key="3">
    <source>
        <dbReference type="Proteomes" id="UP000295198"/>
    </source>
</evidence>
<dbReference type="SUPFAM" id="SSF109854">
    <property type="entry name" value="DinB/YfiT-like putative metalloenzymes"/>
    <property type="match status" value="1"/>
</dbReference>
<dbReference type="EMBL" id="SDKM01000089">
    <property type="protein sequence ID" value="RYP80792.1"/>
    <property type="molecule type" value="Genomic_DNA"/>
</dbReference>
<name>A0A4Q4Z006_9ACTN</name>
<feature type="domain" description="DinB-like" evidence="1">
    <location>
        <begin position="56"/>
        <end position="171"/>
    </location>
</feature>